<accession>A0A023W717</accession>
<dbReference type="InterPro" id="IPR029432">
    <property type="entry name" value="Gp28/Gp37-like_dom"/>
</dbReference>
<dbReference type="EMBL" id="KJ510412">
    <property type="protein sequence ID" value="AHY26843.1"/>
    <property type="molecule type" value="Genomic_DNA"/>
</dbReference>
<keyword evidence="3" id="KW-1185">Reference proteome</keyword>
<evidence type="ECO:0000313" key="2">
    <source>
        <dbReference type="EMBL" id="AHY26843.1"/>
    </source>
</evidence>
<name>A0A023W717_9CAUD</name>
<dbReference type="GeneID" id="19488116"/>
<dbReference type="Pfam" id="PF14594">
    <property type="entry name" value="Sipho_Gp37"/>
    <property type="match status" value="1"/>
</dbReference>
<proteinExistence type="predicted"/>
<feature type="domain" description="Gp28/Gp37-like" evidence="1">
    <location>
        <begin position="47"/>
        <end position="557"/>
    </location>
</feature>
<organism evidence="2 3">
    <name type="scientific">Mycobacterium phage ZoeJ</name>
    <dbReference type="NCBI Taxonomy" id="1486427"/>
    <lineage>
        <taxon>Viruses</taxon>
        <taxon>Duplodnaviria</taxon>
        <taxon>Heunggongvirae</taxon>
        <taxon>Uroviricota</taxon>
        <taxon>Caudoviricetes</taxon>
        <taxon>Weiservirinae</taxon>
        <taxon>Timquatrovirus</taxon>
        <taxon>Timquatrovirus zoeJ</taxon>
    </lineage>
</organism>
<dbReference type="OrthoDB" id="1419at10239"/>
<evidence type="ECO:0000259" key="1">
    <source>
        <dbReference type="Pfam" id="PF14594"/>
    </source>
</evidence>
<reference evidence="2 3" key="1">
    <citation type="submission" date="2014-02" db="EMBL/GenBank/DDBJ databases">
        <authorList>
            <person name="Cornely K.A."/>
            <person name="Jancevski A.V."/>
            <person name="Rogers S.R."/>
            <person name="Scola S.E."/>
            <person name="Pinches R.S."/>
            <person name="Perri C.M."/>
            <person name="Brown M.S."/>
            <person name="Cavedon W.D."/>
            <person name="Dubois H.M."/>
            <person name="Fernando M.A."/>
            <person name="Austriaco N."/>
            <person name="Bradley K.W."/>
            <person name="Clarke D.Q."/>
            <person name="Lewis M.F."/>
            <person name="Barker L.P."/>
            <person name="Bailey C."/>
            <person name="Asai D.J."/>
            <person name="Garber M.L."/>
            <person name="Bowman C.A."/>
            <person name="Russell D.A."/>
            <person name="Pope W.H."/>
            <person name="Jacobs-Sera D."/>
            <person name="Hendrix R.W."/>
            <person name="Hatfull G.F."/>
        </authorList>
    </citation>
    <scope>NUCLEOTIDE SEQUENCE [LARGE SCALE GENOMIC DNA]</scope>
</reference>
<gene>
    <name evidence="2" type="primary">19</name>
    <name evidence="2" type="ORF">PBI_ZOEJ_19</name>
</gene>
<evidence type="ECO:0000313" key="3">
    <source>
        <dbReference type="Proteomes" id="UP000024442"/>
    </source>
</evidence>
<protein>
    <submittedName>
        <fullName evidence="2">Minor tail protein</fullName>
    </submittedName>
</protein>
<dbReference type="KEGG" id="vg:19488116"/>
<sequence>MTATLLEPPRIGVNGPPDPVRDPISAYTYLDARREVIDEEARARPLIRLWDKQMQYIGTVAAEKSVDAEEMLHDTGTGDIVLRGDDWLVEFMRSDVRKDEDLHITIDPYPHRRNWRWRWNAKVTNVRVRRGEDGLRTVTLECSHNREHWKHLYFGATPFMPPEVQPLRAWLLPGNTRTIIATTGFINLARNYCPLLALPTQVLNPGAWLGEGSNPLNLNPLNWPVQMQFVNPVFDQSRFSVIMSRWADAHSVTEAMLKDAGCNVRAYMWLPEDEDSPHPELAAIVGEKLARPTRACIVLAVEDNSGRTGWTGTAADGFMQLIGVTGDDMIREVVGQIDDKGRIIDPITKATLFGKLLGTAPSIPSVVFRDTEHSSIITAEHSMFRAKAQKILTGGKSPGWVNQLQTFAIRYALSQLAQVINYGIGAYEQPGAEGLDNLYQGQFDDTLLAFIQFTDPLRAMRSGPYGYLEHFEQGSGSAYTVSSGMTLRQGHWKTRPYQAFKVQVRNGGNAGTLYYDFDLGTRALFEIDRILHVDQVSAIKLHYDENTPKTFDLVIGDDSESESPLASITRTAQHLWGALAMLFGSGDLF</sequence>
<dbReference type="RefSeq" id="YP_009032413.1">
    <property type="nucleotide sequence ID" value="NC_024147.1"/>
</dbReference>
<dbReference type="Proteomes" id="UP000024442">
    <property type="component" value="Segment"/>
</dbReference>